<dbReference type="Pfam" id="PF13193">
    <property type="entry name" value="AMP-binding_C"/>
    <property type="match status" value="1"/>
</dbReference>
<dbReference type="InterPro" id="IPR020806">
    <property type="entry name" value="PKS_PP-bd"/>
</dbReference>
<dbReference type="CDD" id="cd05930">
    <property type="entry name" value="A_NRPS"/>
    <property type="match status" value="1"/>
</dbReference>
<dbReference type="InterPro" id="IPR010071">
    <property type="entry name" value="AA_adenyl_dom"/>
</dbReference>
<dbReference type="Pfam" id="PF00501">
    <property type="entry name" value="AMP-binding"/>
    <property type="match status" value="1"/>
</dbReference>
<dbReference type="Pfam" id="PF00550">
    <property type="entry name" value="PP-binding"/>
    <property type="match status" value="1"/>
</dbReference>
<evidence type="ECO:0000256" key="1">
    <source>
        <dbReference type="ARBA" id="ARBA00022450"/>
    </source>
</evidence>
<dbReference type="InterPro" id="IPR036736">
    <property type="entry name" value="ACP-like_sf"/>
</dbReference>
<dbReference type="EMBL" id="JBITLE010000016">
    <property type="protein sequence ID" value="MFI7266139.1"/>
    <property type="molecule type" value="Genomic_DNA"/>
</dbReference>
<evidence type="ECO:0000256" key="2">
    <source>
        <dbReference type="ARBA" id="ARBA00022553"/>
    </source>
</evidence>
<dbReference type="NCBIfam" id="TIGR01733">
    <property type="entry name" value="AA-adenyl-dom"/>
    <property type="match status" value="1"/>
</dbReference>
<dbReference type="PANTHER" id="PTHR45527:SF1">
    <property type="entry name" value="FATTY ACID SYNTHASE"/>
    <property type="match status" value="1"/>
</dbReference>
<gene>
    <name evidence="5" type="ORF">ACIBP4_28025</name>
</gene>
<evidence type="ECO:0000313" key="5">
    <source>
        <dbReference type="EMBL" id="MFI7266139.1"/>
    </source>
</evidence>
<organism evidence="5 6">
    <name type="scientific">Micromonospora maritima</name>
    <dbReference type="NCBI Taxonomy" id="986711"/>
    <lineage>
        <taxon>Bacteria</taxon>
        <taxon>Bacillati</taxon>
        <taxon>Actinomycetota</taxon>
        <taxon>Actinomycetes</taxon>
        <taxon>Micromonosporales</taxon>
        <taxon>Micromonosporaceae</taxon>
        <taxon>Micromonospora</taxon>
    </lineage>
</organism>
<dbReference type="InterPro" id="IPR025110">
    <property type="entry name" value="AMP-bd_C"/>
</dbReference>
<dbReference type="RefSeq" id="WP_396769713.1">
    <property type="nucleotide sequence ID" value="NZ_JBITLA010000006.1"/>
</dbReference>
<dbReference type="InterPro" id="IPR000873">
    <property type="entry name" value="AMP-dep_synth/lig_dom"/>
</dbReference>
<dbReference type="PROSITE" id="PS50075">
    <property type="entry name" value="CARRIER"/>
    <property type="match status" value="1"/>
</dbReference>
<dbReference type="PANTHER" id="PTHR45527">
    <property type="entry name" value="NONRIBOSOMAL PEPTIDE SYNTHETASE"/>
    <property type="match status" value="1"/>
</dbReference>
<accession>A0ABW7ZTH1</accession>
<dbReference type="SUPFAM" id="SSF47336">
    <property type="entry name" value="ACP-like"/>
    <property type="match status" value="1"/>
</dbReference>
<evidence type="ECO:0000256" key="3">
    <source>
        <dbReference type="SAM" id="MobiDB-lite"/>
    </source>
</evidence>
<protein>
    <submittedName>
        <fullName evidence="5">Non-ribosomal peptide synthetase</fullName>
    </submittedName>
</protein>
<feature type="domain" description="Carrier" evidence="4">
    <location>
        <begin position="470"/>
        <end position="545"/>
    </location>
</feature>
<feature type="compositionally biased region" description="Pro residues" evidence="3">
    <location>
        <begin position="549"/>
        <end position="562"/>
    </location>
</feature>
<dbReference type="InterPro" id="IPR045851">
    <property type="entry name" value="AMP-bd_C_sf"/>
</dbReference>
<proteinExistence type="predicted"/>
<dbReference type="SUPFAM" id="SSF56801">
    <property type="entry name" value="Acetyl-CoA synthetase-like"/>
    <property type="match status" value="1"/>
</dbReference>
<dbReference type="Proteomes" id="UP001612812">
    <property type="component" value="Unassembled WGS sequence"/>
</dbReference>
<dbReference type="InterPro" id="IPR042099">
    <property type="entry name" value="ANL_N_sf"/>
</dbReference>
<keyword evidence="1" id="KW-0596">Phosphopantetheine</keyword>
<keyword evidence="6" id="KW-1185">Reference proteome</keyword>
<sequence>MSADPERDEPARRQVGLLLASPADFTLGMYGAWSAGLGVLPLPVEFPDPRLREMLADCAPRLLLTSAALAERAARLVAELPRPPAVVLLDAATADADGSAPLPDPAPDAPAFTVYTSGSTGRPKGVLIRHDQLSHLIAWEGETWQLGPWMRMAQTLSLGFDFGLQELFTALTYGGALVVPSAADRADARSYARFLRRERITVLFTTPSYADQLVAAGEPLPDLRLVQLGGEVVKRSTVVGLRAIVGPDCWLANGYGPTETTINCLNYRVPPTTADEDLPAVLPVGLPSAASHILVTDDADRPLPVGAVGKILIGGPGVADGYLHRPEVTAERFVTDQATGERFYRSGDLAYLDPDAGFVVLGRADRQVKVRGFRVELGEVEHALRAVPGVTAGAALVVDQPPRLVAFVTGDRPDPAELLRRVAATLPAAMVPEQVVLVDELPITPNGKLDEARLGQLAQREYTALLPASATLREVEVAVCRVWADALALPALSPDTNVFEVGAHSLVVTRVHHLLQVTLGLTFPVHYLFEFPRPRELAGQLGRRRDPRPSAPAPALAPNPKD</sequence>
<dbReference type="Gene3D" id="3.40.50.12780">
    <property type="entry name" value="N-terminal domain of ligase-like"/>
    <property type="match status" value="1"/>
</dbReference>
<feature type="region of interest" description="Disordered" evidence="3">
    <location>
        <begin position="539"/>
        <end position="562"/>
    </location>
</feature>
<dbReference type="Gene3D" id="3.30.300.30">
    <property type="match status" value="1"/>
</dbReference>
<comment type="caution">
    <text evidence="5">The sequence shown here is derived from an EMBL/GenBank/DDBJ whole genome shotgun (WGS) entry which is preliminary data.</text>
</comment>
<keyword evidence="2" id="KW-0597">Phosphoprotein</keyword>
<evidence type="ECO:0000259" key="4">
    <source>
        <dbReference type="PROSITE" id="PS50075"/>
    </source>
</evidence>
<dbReference type="SMART" id="SM00823">
    <property type="entry name" value="PKS_PP"/>
    <property type="match status" value="1"/>
</dbReference>
<reference evidence="5 6" key="1">
    <citation type="submission" date="2024-10" db="EMBL/GenBank/DDBJ databases">
        <title>The Natural Products Discovery Center: Release of the First 8490 Sequenced Strains for Exploring Actinobacteria Biosynthetic Diversity.</title>
        <authorList>
            <person name="Kalkreuter E."/>
            <person name="Kautsar S.A."/>
            <person name="Yang D."/>
            <person name="Bader C.D."/>
            <person name="Teijaro C.N."/>
            <person name="Fluegel L."/>
            <person name="Davis C.M."/>
            <person name="Simpson J.R."/>
            <person name="Lauterbach L."/>
            <person name="Steele A.D."/>
            <person name="Gui C."/>
            <person name="Meng S."/>
            <person name="Li G."/>
            <person name="Viehrig K."/>
            <person name="Ye F."/>
            <person name="Su P."/>
            <person name="Kiefer A.F."/>
            <person name="Nichols A."/>
            <person name="Cepeda A.J."/>
            <person name="Yan W."/>
            <person name="Fan B."/>
            <person name="Jiang Y."/>
            <person name="Adhikari A."/>
            <person name="Zheng C.-J."/>
            <person name="Schuster L."/>
            <person name="Cowan T.M."/>
            <person name="Smanski M.J."/>
            <person name="Chevrette M.G."/>
            <person name="De Carvalho L.P.S."/>
            <person name="Shen B."/>
        </authorList>
    </citation>
    <scope>NUCLEOTIDE SEQUENCE [LARGE SCALE GENOMIC DNA]</scope>
    <source>
        <strain evidence="5 6">NPDC049845</strain>
    </source>
</reference>
<evidence type="ECO:0000313" key="6">
    <source>
        <dbReference type="Proteomes" id="UP001612812"/>
    </source>
</evidence>
<name>A0ABW7ZTH1_9ACTN</name>
<dbReference type="Gene3D" id="1.10.1200.10">
    <property type="entry name" value="ACP-like"/>
    <property type="match status" value="1"/>
</dbReference>
<dbReference type="InterPro" id="IPR009081">
    <property type="entry name" value="PP-bd_ACP"/>
</dbReference>